<dbReference type="InterPro" id="IPR036388">
    <property type="entry name" value="WH-like_DNA-bd_sf"/>
</dbReference>
<dbReference type="InterPro" id="IPR036005">
    <property type="entry name" value="Creatinase/aminopeptidase-like"/>
</dbReference>
<sequence length="348" mass="40882">MITKLDNATLTKYNDSARICGMVMGEIKGKINNGRMLDVYELCKYGDNRIVEECAKVYKKEKVKGVAFATCISLNDCVGYYIYEESSRYNRIKDRDVVKIELGVNIGGCISRLGDTIIYNMEDEDENKRRYIRFLDDLQMEIVKYMVLDNFEEDENGEKRMTNDDMRMFIESKCVDAECFPVENTVSYQHLGGAFKVQESNYMVLNHKKYYDDDDNLIVEPNLCFDIVNDDVYTIDVTVVENKEDESEHVYKIPHNAHIMRYNECYYNLKLKNSRDFYSMVKTKYGMNAFNCIEYRKGIKNRVGIKESSEVGILEEYPIMYNKDGLNVYHKKFTVVVRDNKMVLLKYY</sequence>
<name>A0A6C0DWG6_9ZZZZ</name>
<organism evidence="1">
    <name type="scientific">viral metagenome</name>
    <dbReference type="NCBI Taxonomy" id="1070528"/>
    <lineage>
        <taxon>unclassified sequences</taxon>
        <taxon>metagenomes</taxon>
        <taxon>organismal metagenomes</taxon>
    </lineage>
</organism>
<dbReference type="AlphaFoldDB" id="A0A6C0DWG6"/>
<dbReference type="Gene3D" id="1.10.10.10">
    <property type="entry name" value="Winged helix-like DNA-binding domain superfamily/Winged helix DNA-binding domain"/>
    <property type="match status" value="1"/>
</dbReference>
<reference evidence="1" key="1">
    <citation type="journal article" date="2020" name="Nature">
        <title>Giant virus diversity and host interactions through global metagenomics.</title>
        <authorList>
            <person name="Schulz F."/>
            <person name="Roux S."/>
            <person name="Paez-Espino D."/>
            <person name="Jungbluth S."/>
            <person name="Walsh D.A."/>
            <person name="Denef V.J."/>
            <person name="McMahon K.D."/>
            <person name="Konstantinidis K.T."/>
            <person name="Eloe-Fadrosh E.A."/>
            <person name="Kyrpides N.C."/>
            <person name="Woyke T."/>
        </authorList>
    </citation>
    <scope>NUCLEOTIDE SEQUENCE</scope>
    <source>
        <strain evidence="1">GVMAG-M-3300023174-68</strain>
    </source>
</reference>
<dbReference type="PANTHER" id="PTHR10804:SF11">
    <property type="entry name" value="PROLIFERATION-ASSOCIATED PROTEIN 2G4"/>
    <property type="match status" value="1"/>
</dbReference>
<dbReference type="InterPro" id="IPR047113">
    <property type="entry name" value="PA2G4/ARX1"/>
</dbReference>
<dbReference type="EMBL" id="MN739679">
    <property type="protein sequence ID" value="QHT20643.1"/>
    <property type="molecule type" value="Genomic_DNA"/>
</dbReference>
<dbReference type="PROSITE" id="PS00018">
    <property type="entry name" value="EF_HAND_1"/>
    <property type="match status" value="1"/>
</dbReference>
<accession>A0A6C0DWG6</accession>
<evidence type="ECO:0000313" key="1">
    <source>
        <dbReference type="EMBL" id="QHT20643.1"/>
    </source>
</evidence>
<proteinExistence type="predicted"/>
<protein>
    <submittedName>
        <fullName evidence="1">Uncharacterized protein</fullName>
    </submittedName>
</protein>
<dbReference type="InterPro" id="IPR018247">
    <property type="entry name" value="EF_Hand_1_Ca_BS"/>
</dbReference>
<dbReference type="PANTHER" id="PTHR10804">
    <property type="entry name" value="PROTEASE FAMILY M24 METHIONYL AMINOPEPTIDASE, AMINOPEPTIDASE P"/>
    <property type="match status" value="1"/>
</dbReference>
<dbReference type="SUPFAM" id="SSF55920">
    <property type="entry name" value="Creatinase/aminopeptidase"/>
    <property type="match status" value="1"/>
</dbReference>
<dbReference type="Gene3D" id="3.90.230.10">
    <property type="entry name" value="Creatinase/methionine aminopeptidase superfamily"/>
    <property type="match status" value="1"/>
</dbReference>